<dbReference type="EMBL" id="BMXR01000015">
    <property type="protein sequence ID" value="GGX72412.1"/>
    <property type="molecule type" value="Genomic_DNA"/>
</dbReference>
<reference evidence="2" key="2">
    <citation type="submission" date="2020-09" db="EMBL/GenBank/DDBJ databases">
        <authorList>
            <person name="Sun Q."/>
            <person name="Kim S."/>
        </authorList>
    </citation>
    <scope>NUCLEOTIDE SEQUENCE</scope>
    <source>
        <strain evidence="2">KCTC 22169</strain>
    </source>
</reference>
<proteinExistence type="predicted"/>
<gene>
    <name evidence="2" type="primary">gpmA</name>
    <name evidence="2" type="ORF">GCM10007392_44830</name>
</gene>
<dbReference type="AlphaFoldDB" id="A0A918KT62"/>
<dbReference type="GO" id="GO:0016787">
    <property type="term" value="F:hydrolase activity"/>
    <property type="evidence" value="ECO:0007669"/>
    <property type="project" value="UniProtKB-KW"/>
</dbReference>
<comment type="caution">
    <text evidence="2">The sequence shown here is derived from an EMBL/GenBank/DDBJ whole genome shotgun (WGS) entry which is preliminary data.</text>
</comment>
<keyword evidence="1" id="KW-0378">Hydrolase</keyword>
<dbReference type="SMART" id="SM00855">
    <property type="entry name" value="PGAM"/>
    <property type="match status" value="1"/>
</dbReference>
<evidence type="ECO:0000313" key="3">
    <source>
        <dbReference type="Proteomes" id="UP000626148"/>
    </source>
</evidence>
<dbReference type="InterPro" id="IPR013078">
    <property type="entry name" value="His_Pase_superF_clade-1"/>
</dbReference>
<dbReference type="SUPFAM" id="SSF53254">
    <property type="entry name" value="Phosphoglycerate mutase-like"/>
    <property type="match status" value="1"/>
</dbReference>
<name>A0A918KT62_9GAMM</name>
<dbReference type="Proteomes" id="UP000626148">
    <property type="component" value="Unassembled WGS sequence"/>
</dbReference>
<evidence type="ECO:0000313" key="2">
    <source>
        <dbReference type="EMBL" id="GGX72412.1"/>
    </source>
</evidence>
<dbReference type="Gene3D" id="3.40.50.1240">
    <property type="entry name" value="Phosphoglycerate mutase-like"/>
    <property type="match status" value="1"/>
</dbReference>
<dbReference type="InterPro" id="IPR029033">
    <property type="entry name" value="His_PPase_superfam"/>
</dbReference>
<keyword evidence="3" id="KW-1185">Reference proteome</keyword>
<reference evidence="2" key="1">
    <citation type="journal article" date="2014" name="Int. J. Syst. Evol. Microbiol.">
        <title>Complete genome sequence of Corynebacterium casei LMG S-19264T (=DSM 44701T), isolated from a smear-ripened cheese.</title>
        <authorList>
            <consortium name="US DOE Joint Genome Institute (JGI-PGF)"/>
            <person name="Walter F."/>
            <person name="Albersmeier A."/>
            <person name="Kalinowski J."/>
            <person name="Ruckert C."/>
        </authorList>
    </citation>
    <scope>NUCLEOTIDE SEQUENCE</scope>
    <source>
        <strain evidence="2">KCTC 22169</strain>
    </source>
</reference>
<dbReference type="Pfam" id="PF00300">
    <property type="entry name" value="His_Phos_1"/>
    <property type="match status" value="1"/>
</dbReference>
<dbReference type="InterPro" id="IPR051021">
    <property type="entry name" value="Mito_Ser/Thr_phosphatase"/>
</dbReference>
<protein>
    <submittedName>
        <fullName evidence="2">Histidine phosphatase family protein</fullName>
    </submittedName>
</protein>
<dbReference type="PANTHER" id="PTHR20935:SF0">
    <property type="entry name" value="SERINE_THREONINE-PROTEIN PHOSPHATASE PGAM5, MITOCHONDRIAL"/>
    <property type="match status" value="1"/>
</dbReference>
<sequence>MNRIHLIRHGQAAEDVLSYDDLSPLGERQIAALGAFYRDQVRESPLYSGTLTRHRKSARVFIEATGYPGEPVSDPRLNEFDFLDIVRQYVPAWEDAEQLRADLAEQPSPDRYFLRVFREALFRWFEPPEDATYAETWADFRARTRAILNDADPDQTHWLFTSGGVISSLVADALDLNPAQMIRLNLHLANGSVTTFQSFKGRWRLLSINQMQHLHDKPDLVTFR</sequence>
<dbReference type="RefSeq" id="WP_189613017.1">
    <property type="nucleotide sequence ID" value="NZ_BMXR01000015.1"/>
</dbReference>
<evidence type="ECO:0000256" key="1">
    <source>
        <dbReference type="ARBA" id="ARBA00022801"/>
    </source>
</evidence>
<dbReference type="PANTHER" id="PTHR20935">
    <property type="entry name" value="PHOSPHOGLYCERATE MUTASE-RELATED"/>
    <property type="match status" value="1"/>
</dbReference>
<accession>A0A918KT62</accession>
<organism evidence="2 3">
    <name type="scientific">Saccharospirillum salsuginis</name>
    <dbReference type="NCBI Taxonomy" id="418750"/>
    <lineage>
        <taxon>Bacteria</taxon>
        <taxon>Pseudomonadati</taxon>
        <taxon>Pseudomonadota</taxon>
        <taxon>Gammaproteobacteria</taxon>
        <taxon>Oceanospirillales</taxon>
        <taxon>Saccharospirillaceae</taxon>
        <taxon>Saccharospirillum</taxon>
    </lineage>
</organism>